<comment type="caution">
    <text evidence="1">The sequence shown here is derived from an EMBL/GenBank/DDBJ whole genome shotgun (WGS) entry which is preliminary data.</text>
</comment>
<dbReference type="AlphaFoldDB" id="A0A645DSY7"/>
<protein>
    <submittedName>
        <fullName evidence="1">Uncharacterized protein</fullName>
    </submittedName>
</protein>
<organism evidence="1">
    <name type="scientific">bioreactor metagenome</name>
    <dbReference type="NCBI Taxonomy" id="1076179"/>
    <lineage>
        <taxon>unclassified sequences</taxon>
        <taxon>metagenomes</taxon>
        <taxon>ecological metagenomes</taxon>
    </lineage>
</organism>
<accession>A0A645DSY7</accession>
<name>A0A645DSY7_9ZZZZ</name>
<proteinExistence type="predicted"/>
<evidence type="ECO:0000313" key="1">
    <source>
        <dbReference type="EMBL" id="MPM92446.1"/>
    </source>
</evidence>
<reference evidence="1" key="1">
    <citation type="submission" date="2019-08" db="EMBL/GenBank/DDBJ databases">
        <authorList>
            <person name="Kucharzyk K."/>
            <person name="Murdoch R.W."/>
            <person name="Higgins S."/>
            <person name="Loffler F."/>
        </authorList>
    </citation>
    <scope>NUCLEOTIDE SEQUENCE</scope>
</reference>
<dbReference type="EMBL" id="VSSQ01039384">
    <property type="protein sequence ID" value="MPM92446.1"/>
    <property type="molecule type" value="Genomic_DNA"/>
</dbReference>
<gene>
    <name evidence="1" type="ORF">SDC9_139581</name>
</gene>
<sequence>MICKLLEKYNSESKVHVNACICKHVNDGVKVLIIFNTSKQKQINLWCSVFYDPVFKISRKGAKIFTQRHKVNILCELCEPLAPLRETYMEMFFRISRKDAKIYAKV</sequence>